<sequence length="691" mass="78148">MAGFGISLTTLYETHPHILTEILYYCSPTTFDAFRYTCKAVYSMSLDPSLLEHHLRAIVNRQHEIITSAPPPRYLDDIKYMDSKFDTLDHSQGNLWRLRGLILQEFLRMQSSWRVGDYKKVVVTLDINSGEDGDEKTEAASMPGPYFDGTIQLVAGTIRGDVFALAWGDTKETHLHTYRFTNSRKHTVRKIEGPKGTRITHEFLPDKKTYLSTKFHTKAVGRRSIRGLPLNLSDGFDISINEGFYLRSPEQIERMRASGYWYDQVDMREPAAAFLRAKFNGKSVAEGEDDGSFNLAYELDPDQKINWKVPAVSLIYNPNLTLPGHSEETMKLLLGKNGKCESEGYAIGLDSTPHWKWKVLEPRRHQDDVSRLGVWKDVSVEFKRGEGENETVLRVLASVSKNLIKPNSEKRFLLTKSKDLNPEDWAQVSIPLVLPPLTHGDQYGRLVLATVAPAAYFRQLWMRDPEIPWADKGFLNYNWDPKKHTTDGTGLNPVFIRTGAMINRDLVDAEILTRIVGWTDDGAVWVWDITEKHVLDAGELEMSEDSKKDLEVVAKKLGYVKDVKGIFVTGDRTIQKITLLTYGEEQRVHRVGLGDNEENDSGISLLRQEDIMRQIKIAKAKKASEQGEGLENDYGHRDGEGETATILTLPDVIDSPESNIKWRMINYLFGQPKGEGPTNYCIDSSGSLGGS</sequence>
<evidence type="ECO:0008006" key="3">
    <source>
        <dbReference type="Google" id="ProtNLM"/>
    </source>
</evidence>
<evidence type="ECO:0000313" key="1">
    <source>
        <dbReference type="EMBL" id="KAK6511625.1"/>
    </source>
</evidence>
<evidence type="ECO:0000313" key="2">
    <source>
        <dbReference type="Proteomes" id="UP001370758"/>
    </source>
</evidence>
<dbReference type="EMBL" id="JAVHJL010000001">
    <property type="protein sequence ID" value="KAK6511625.1"/>
    <property type="molecule type" value="Genomic_DNA"/>
</dbReference>
<organism evidence="1 2">
    <name type="scientific">Arthrobotrys musiformis</name>
    <dbReference type="NCBI Taxonomy" id="47236"/>
    <lineage>
        <taxon>Eukaryota</taxon>
        <taxon>Fungi</taxon>
        <taxon>Dikarya</taxon>
        <taxon>Ascomycota</taxon>
        <taxon>Pezizomycotina</taxon>
        <taxon>Orbiliomycetes</taxon>
        <taxon>Orbiliales</taxon>
        <taxon>Orbiliaceae</taxon>
        <taxon>Arthrobotrys</taxon>
    </lineage>
</organism>
<reference evidence="1 2" key="1">
    <citation type="submission" date="2023-08" db="EMBL/GenBank/DDBJ databases">
        <authorList>
            <person name="Palmer J.M."/>
        </authorList>
    </citation>
    <scope>NUCLEOTIDE SEQUENCE [LARGE SCALE GENOMIC DNA]</scope>
    <source>
        <strain evidence="1 2">TWF481</strain>
    </source>
</reference>
<proteinExistence type="predicted"/>
<comment type="caution">
    <text evidence="1">The sequence shown here is derived from an EMBL/GenBank/DDBJ whole genome shotgun (WGS) entry which is preliminary data.</text>
</comment>
<name>A0AAV9WQ52_9PEZI</name>
<dbReference type="Proteomes" id="UP001370758">
    <property type="component" value="Unassembled WGS sequence"/>
</dbReference>
<dbReference type="AlphaFoldDB" id="A0AAV9WQ52"/>
<gene>
    <name evidence="1" type="ORF">TWF481_000534</name>
</gene>
<protein>
    <recommendedName>
        <fullName evidence="3">F-box domain-containing protein</fullName>
    </recommendedName>
</protein>
<accession>A0AAV9WQ52</accession>
<keyword evidence="2" id="KW-1185">Reference proteome</keyword>